<evidence type="ECO:0000256" key="3">
    <source>
        <dbReference type="HAMAP-Rule" id="MF_02225"/>
    </source>
</evidence>
<dbReference type="SUPFAM" id="SSF52507">
    <property type="entry name" value="Homo-oligomeric flavin-containing Cys decarboxylases, HFCD"/>
    <property type="match status" value="1"/>
</dbReference>
<dbReference type="GO" id="GO:0004632">
    <property type="term" value="F:phosphopantothenate--cysteine ligase activity"/>
    <property type="evidence" value="ECO:0007669"/>
    <property type="project" value="UniProtKB-EC"/>
</dbReference>
<comment type="function">
    <text evidence="4">Catalyzes two steps in the biosynthesis of coenzyme A. In the first step cysteine is conjugated to 4'-phosphopantothenate to form 4-phosphopantothenoylcysteine, in the latter compound is decarboxylated to form 4'-phosphopantotheine.</text>
</comment>
<keyword evidence="2 3" id="KW-0456">Lyase</keyword>
<keyword evidence="3 4" id="KW-0285">Flavoprotein</keyword>
<organism evidence="7 8">
    <name type="scientific">Thalassolituus marinus</name>
    <dbReference type="NCBI Taxonomy" id="671053"/>
    <lineage>
        <taxon>Bacteria</taxon>
        <taxon>Pseudomonadati</taxon>
        <taxon>Pseudomonadota</taxon>
        <taxon>Gammaproteobacteria</taxon>
        <taxon>Oceanospirillales</taxon>
        <taxon>Oceanospirillaceae</taxon>
        <taxon>Thalassolituus</taxon>
    </lineage>
</organism>
<comment type="catalytic activity">
    <reaction evidence="3 4">
        <text>(R)-4'-phosphopantothenate + L-cysteine + CTP = N-[(R)-4-phosphopantothenoyl]-L-cysteine + CMP + diphosphate + H(+)</text>
        <dbReference type="Rhea" id="RHEA:19397"/>
        <dbReference type="ChEBI" id="CHEBI:10986"/>
        <dbReference type="ChEBI" id="CHEBI:15378"/>
        <dbReference type="ChEBI" id="CHEBI:33019"/>
        <dbReference type="ChEBI" id="CHEBI:35235"/>
        <dbReference type="ChEBI" id="CHEBI:37563"/>
        <dbReference type="ChEBI" id="CHEBI:59458"/>
        <dbReference type="ChEBI" id="CHEBI:60377"/>
        <dbReference type="EC" id="6.3.2.5"/>
    </reaction>
</comment>
<dbReference type="EMBL" id="JAEDAH010000009">
    <property type="protein sequence ID" value="MCA6062433.1"/>
    <property type="molecule type" value="Genomic_DNA"/>
</dbReference>
<feature type="binding site" evidence="3">
    <location>
        <position position="326"/>
    </location>
    <ligand>
        <name>CTP</name>
        <dbReference type="ChEBI" id="CHEBI:37563"/>
    </ligand>
</feature>
<evidence type="ECO:0000256" key="2">
    <source>
        <dbReference type="ARBA" id="ARBA00023239"/>
    </source>
</evidence>
<dbReference type="SUPFAM" id="SSF102645">
    <property type="entry name" value="CoaB-like"/>
    <property type="match status" value="1"/>
</dbReference>
<comment type="caution">
    <text evidence="7">The sequence shown here is derived from an EMBL/GenBank/DDBJ whole genome shotgun (WGS) entry which is preliminary data.</text>
</comment>
<gene>
    <name evidence="3 7" type="primary">coaBC</name>
    <name evidence="7" type="ORF">I9W95_02315</name>
</gene>
<comment type="similarity">
    <text evidence="3 4">In the N-terminal section; belongs to the HFCD (homo-oligomeric flavin containing Cys decarboxylase) superfamily.</text>
</comment>
<proteinExistence type="inferred from homology"/>
<keyword evidence="3 4" id="KW-0288">FMN</keyword>
<comment type="caution">
    <text evidence="3">Lacks conserved residue(s) required for the propagation of feature annotation.</text>
</comment>
<name>A0ABS7ZMJ5_9GAMM</name>
<feature type="binding site" evidence="3">
    <location>
        <position position="292"/>
    </location>
    <ligand>
        <name>CTP</name>
        <dbReference type="ChEBI" id="CHEBI:37563"/>
    </ligand>
</feature>
<evidence type="ECO:0000256" key="1">
    <source>
        <dbReference type="ARBA" id="ARBA00022793"/>
    </source>
</evidence>
<feature type="active site" description="Proton donor" evidence="3">
    <location>
        <position position="162"/>
    </location>
</feature>
<feature type="domain" description="Flavoprotein" evidence="5">
    <location>
        <begin position="7"/>
        <end position="182"/>
    </location>
</feature>
<comment type="cofactor">
    <cofactor evidence="3">
        <name>Mg(2+)</name>
        <dbReference type="ChEBI" id="CHEBI:18420"/>
    </cofactor>
</comment>
<feature type="binding site" evidence="3">
    <location>
        <position position="282"/>
    </location>
    <ligand>
        <name>CTP</name>
        <dbReference type="ChEBI" id="CHEBI:37563"/>
    </ligand>
</feature>
<feature type="binding site" evidence="3">
    <location>
        <position position="344"/>
    </location>
    <ligand>
        <name>CTP</name>
        <dbReference type="ChEBI" id="CHEBI:37563"/>
    </ligand>
</feature>
<dbReference type="NCBIfam" id="TIGR00521">
    <property type="entry name" value="coaBC_dfp"/>
    <property type="match status" value="1"/>
</dbReference>
<dbReference type="InterPro" id="IPR007085">
    <property type="entry name" value="DNA/pantothenate-metab_flavo_C"/>
</dbReference>
<dbReference type="Gene3D" id="3.40.50.1950">
    <property type="entry name" value="Flavin prenyltransferase-like"/>
    <property type="match status" value="1"/>
</dbReference>
<comment type="catalytic activity">
    <reaction evidence="3 4">
        <text>N-[(R)-4-phosphopantothenoyl]-L-cysteine + H(+) = (R)-4'-phosphopantetheine + CO2</text>
        <dbReference type="Rhea" id="RHEA:16793"/>
        <dbReference type="ChEBI" id="CHEBI:15378"/>
        <dbReference type="ChEBI" id="CHEBI:16526"/>
        <dbReference type="ChEBI" id="CHEBI:59458"/>
        <dbReference type="ChEBI" id="CHEBI:61723"/>
        <dbReference type="EC" id="4.1.1.36"/>
    </reaction>
</comment>
<dbReference type="InterPro" id="IPR005252">
    <property type="entry name" value="CoaBC"/>
</dbReference>
<protein>
    <recommendedName>
        <fullName evidence="3">Coenzyme A biosynthesis bifunctional protein CoaBC</fullName>
    </recommendedName>
    <alternativeName>
        <fullName evidence="3">DNA/pantothenate metabolism flavoprotein</fullName>
    </alternativeName>
    <alternativeName>
        <fullName evidence="3">Phosphopantothenoylcysteine synthetase/decarboxylase</fullName>
        <shortName evidence="3">PPCS-PPCDC</shortName>
    </alternativeName>
    <domain>
        <recommendedName>
            <fullName evidence="3">Phosphopantothenoylcysteine decarboxylase</fullName>
            <shortName evidence="3">PPC decarboxylase</shortName>
            <shortName evidence="3">PPC-DC</shortName>
            <ecNumber evidence="3">4.1.1.36</ecNumber>
        </recommendedName>
        <alternativeName>
            <fullName evidence="3">CoaC</fullName>
        </alternativeName>
    </domain>
    <domain>
        <recommendedName>
            <fullName evidence="3">Phosphopantothenate--cysteine ligase</fullName>
            <ecNumber evidence="3">6.3.2.5</ecNumber>
        </recommendedName>
        <alternativeName>
            <fullName evidence="3">CoaB</fullName>
        </alternativeName>
        <alternativeName>
            <fullName evidence="3">Phosphopantothenoylcysteine synthetase</fullName>
            <shortName evidence="3">PPC synthetase</shortName>
            <shortName evidence="3">PPC-S</shortName>
        </alternativeName>
    </domain>
</protein>
<dbReference type="InterPro" id="IPR035929">
    <property type="entry name" value="CoaB-like_sf"/>
</dbReference>
<comment type="pathway">
    <text evidence="3 4">Cofactor biosynthesis; coenzyme A biosynthesis; CoA from (R)-pantothenate: step 3/5.</text>
</comment>
<evidence type="ECO:0000313" key="7">
    <source>
        <dbReference type="EMBL" id="MCA6062433.1"/>
    </source>
</evidence>
<dbReference type="Gene3D" id="3.40.50.10300">
    <property type="entry name" value="CoaB-like"/>
    <property type="match status" value="1"/>
</dbReference>
<keyword evidence="3" id="KW-0460">Magnesium</keyword>
<keyword evidence="1 3" id="KW-0210">Decarboxylase</keyword>
<dbReference type="GO" id="GO:0004633">
    <property type="term" value="F:phosphopantothenoylcysteine decarboxylase activity"/>
    <property type="evidence" value="ECO:0007669"/>
    <property type="project" value="UniProtKB-EC"/>
</dbReference>
<keyword evidence="8" id="KW-1185">Reference proteome</keyword>
<feature type="domain" description="DNA/pantothenate metabolism flavoprotein C-terminal" evidence="6">
    <location>
        <begin position="189"/>
        <end position="397"/>
    </location>
</feature>
<comment type="cofactor">
    <cofactor evidence="3">
        <name>FMN</name>
        <dbReference type="ChEBI" id="CHEBI:58210"/>
    </cofactor>
    <text evidence="3">Binds 1 FMN per subunit.</text>
</comment>
<sequence length="411" mass="43947">MQQLTNKRILLGITGGIAAYKSAELVRFLKKAGADVRVVMTNGAMEFITPLTLQALSGNPVHHELLDSDAEAGMGHIELAKWADLMLVAPASANFIARLTQGMGDDLLTTISLATEAPLALAPAMNQAMWLDPITQANIGRLIDLKGSKLFMFGPAEGGQACGDTGPGRMLEPADIAERAASLFESGSLTGARVVITAGPTREAIDPVRYISNHSSGKMGYALAEAARDAGAQVTLISGPVNLPAPERVQVIDVVSARDMLEASLARMGHCDIFIASAAVADYRPLSPEAQKIKKSGETVELTLIKNPDVVATIAAHEQRPFTVGFAAETQDVDSYARGKLVAKKLDMIVANDVSRNDIGFNSDMNAVSVFWNENQQSFAPRSKTGLAIELIELIAHRYQHYNDNPRSEAE</sequence>
<evidence type="ECO:0000256" key="4">
    <source>
        <dbReference type="RuleBase" id="RU364078"/>
    </source>
</evidence>
<dbReference type="InterPro" id="IPR003382">
    <property type="entry name" value="Flavoprotein"/>
</dbReference>
<keyword evidence="3" id="KW-0479">Metal-binding</keyword>
<feature type="region of interest" description="Phosphopantothenate--cysteine ligase" evidence="3">
    <location>
        <begin position="194"/>
        <end position="411"/>
    </location>
</feature>
<dbReference type="PANTHER" id="PTHR14359">
    <property type="entry name" value="HOMO-OLIGOMERIC FLAVIN CONTAINING CYS DECARBOXYLASE FAMILY"/>
    <property type="match status" value="1"/>
</dbReference>
<dbReference type="RefSeq" id="WP_225671433.1">
    <property type="nucleotide sequence ID" value="NZ_JAEDAH010000009.1"/>
</dbReference>
<accession>A0ABS7ZMJ5</accession>
<reference evidence="7 8" key="1">
    <citation type="submission" date="2020-12" db="EMBL/GenBank/DDBJ databases">
        <title>Novel Thalassolituus-related marine hydrocarbonoclastic bacteria mediated algae-derived hydrocarbons mineralization in twilight zone of the northern South China Sea.</title>
        <authorList>
            <person name="Dong C."/>
        </authorList>
    </citation>
    <scope>NUCLEOTIDE SEQUENCE [LARGE SCALE GENOMIC DNA]</scope>
    <source>
        <strain evidence="7 8">IMCC1826</strain>
    </source>
</reference>
<feature type="region of interest" description="Phosphopantothenoylcysteine decarboxylase" evidence="3">
    <location>
        <begin position="1"/>
        <end position="193"/>
    </location>
</feature>
<comment type="similarity">
    <text evidence="3 4">In the C-terminal section; belongs to the PPC synthetase family.</text>
</comment>
<comment type="function">
    <text evidence="3">Catalyzes two sequential steps in the biosynthesis of coenzyme A. In the first step cysteine is conjugated to 4'-phosphopantothenate to form 4-phosphopantothenoylcysteine. In the second step the latter compound is decarboxylated to form 4'-phosphopantotheine.</text>
</comment>
<keyword evidence="3" id="KW-0511">Multifunctional enzyme</keyword>
<dbReference type="EC" id="6.3.2.5" evidence="3"/>
<dbReference type="Pfam" id="PF02441">
    <property type="entry name" value="Flavoprotein"/>
    <property type="match status" value="1"/>
</dbReference>
<evidence type="ECO:0000259" key="6">
    <source>
        <dbReference type="Pfam" id="PF04127"/>
    </source>
</evidence>
<dbReference type="Pfam" id="PF04127">
    <property type="entry name" value="DFP"/>
    <property type="match status" value="1"/>
</dbReference>
<feature type="binding site" evidence="3">
    <location>
        <begin position="308"/>
        <end position="311"/>
    </location>
    <ligand>
        <name>CTP</name>
        <dbReference type="ChEBI" id="CHEBI:37563"/>
    </ligand>
</feature>
<evidence type="ECO:0000259" key="5">
    <source>
        <dbReference type="Pfam" id="PF02441"/>
    </source>
</evidence>
<evidence type="ECO:0000313" key="8">
    <source>
        <dbReference type="Proteomes" id="UP000714380"/>
    </source>
</evidence>
<dbReference type="InterPro" id="IPR036551">
    <property type="entry name" value="Flavin_trans-like"/>
</dbReference>
<dbReference type="Proteomes" id="UP000714380">
    <property type="component" value="Unassembled WGS sequence"/>
</dbReference>
<feature type="binding site" evidence="3">
    <location>
        <position position="340"/>
    </location>
    <ligand>
        <name>CTP</name>
        <dbReference type="ChEBI" id="CHEBI:37563"/>
    </ligand>
</feature>
<dbReference type="HAMAP" id="MF_02225">
    <property type="entry name" value="CoaBC"/>
    <property type="match status" value="1"/>
</dbReference>
<dbReference type="PANTHER" id="PTHR14359:SF6">
    <property type="entry name" value="PHOSPHOPANTOTHENOYLCYSTEINE DECARBOXYLASE"/>
    <property type="match status" value="1"/>
</dbReference>
<keyword evidence="3 4" id="KW-0436">Ligase</keyword>
<dbReference type="EC" id="4.1.1.36" evidence="3"/>
<comment type="pathway">
    <text evidence="3 4">Cofactor biosynthesis; coenzyme A biosynthesis; CoA from (R)-pantothenate: step 2/5.</text>
</comment>